<dbReference type="EMBL" id="WBWF01000007">
    <property type="protein sequence ID" value="KAB2703589.1"/>
    <property type="molecule type" value="Genomic_DNA"/>
</dbReference>
<evidence type="ECO:0000256" key="12">
    <source>
        <dbReference type="ARBA" id="ARBA00023136"/>
    </source>
</evidence>
<accession>A0A256GEP8</accession>
<keyword evidence="13 20" id="KW-0675">Receptor</keyword>
<evidence type="ECO:0000313" key="21">
    <source>
        <dbReference type="Proteomes" id="UP000216363"/>
    </source>
</evidence>
<evidence type="ECO:0000256" key="13">
    <source>
        <dbReference type="ARBA" id="ARBA00023170"/>
    </source>
</evidence>
<evidence type="ECO:0000256" key="16">
    <source>
        <dbReference type="RuleBase" id="RU003357"/>
    </source>
</evidence>
<dbReference type="GO" id="GO:0038023">
    <property type="term" value="F:signaling receptor activity"/>
    <property type="evidence" value="ECO:0007669"/>
    <property type="project" value="InterPro"/>
</dbReference>
<comment type="caution">
    <text evidence="20">The sequence shown here is derived from an EMBL/GenBank/DDBJ whole genome shotgun (WGS) entry which is preliminary data.</text>
</comment>
<evidence type="ECO:0000256" key="17">
    <source>
        <dbReference type="SAM" id="SignalP"/>
    </source>
</evidence>
<dbReference type="PANTHER" id="PTHR32552:SF68">
    <property type="entry name" value="FERRICHROME OUTER MEMBRANE TRANSPORTER_PHAGE RECEPTOR"/>
    <property type="match status" value="1"/>
</dbReference>
<protein>
    <recommendedName>
        <fullName evidence="3">Heme transporter BhuA</fullName>
    </recommendedName>
</protein>
<dbReference type="InterPro" id="IPR039426">
    <property type="entry name" value="TonB-dep_rcpt-like"/>
</dbReference>
<keyword evidence="8 17" id="KW-0732">Signal</keyword>
<dbReference type="Pfam" id="PF07715">
    <property type="entry name" value="Plug"/>
    <property type="match status" value="1"/>
</dbReference>
<name>A0A256GEP8_9HYPH</name>
<keyword evidence="22" id="KW-1185">Reference proteome</keyword>
<dbReference type="Gene3D" id="2.170.130.10">
    <property type="entry name" value="TonB-dependent receptor, plug domain"/>
    <property type="match status" value="1"/>
</dbReference>
<dbReference type="GO" id="GO:0009279">
    <property type="term" value="C:cell outer membrane"/>
    <property type="evidence" value="ECO:0007669"/>
    <property type="project" value="UniProtKB-SubCell"/>
</dbReference>
<evidence type="ECO:0000256" key="9">
    <source>
        <dbReference type="ARBA" id="ARBA00023004"/>
    </source>
</evidence>
<feature type="signal peptide" evidence="17">
    <location>
        <begin position="1"/>
        <end position="48"/>
    </location>
</feature>
<evidence type="ECO:0000256" key="10">
    <source>
        <dbReference type="ARBA" id="ARBA00023065"/>
    </source>
</evidence>
<dbReference type="GO" id="GO:0015891">
    <property type="term" value="P:siderophore transport"/>
    <property type="evidence" value="ECO:0007669"/>
    <property type="project" value="InterPro"/>
</dbReference>
<evidence type="ECO:0000313" key="19">
    <source>
        <dbReference type="EMBL" id="KAB2703589.1"/>
    </source>
</evidence>
<dbReference type="InterPro" id="IPR010105">
    <property type="entry name" value="TonB_sidphr_rcpt"/>
</dbReference>
<keyword evidence="9" id="KW-0408">Iron</keyword>
<dbReference type="InterPro" id="IPR011662">
    <property type="entry name" value="Secretin/TonB_short_N"/>
</dbReference>
<sequence>MRVDMKSRTQTGRGQGSQALLKTGLSAHLLAASALVAVAAFAPSTVWAQAAANSQVQRTSFDIAAQPLSKALVQYSNKTGVQLFFDANIVRGKNSGGAQGSLTRSEALGRILSGSGLTYSLRGNTVTISAQQSVDAGAVAPDGSLLLDTITVEGNSGSDTSRSVVVESSGGATKTNTPLIEVPQSVSVVSRKQIEMQNAQSVTEMLRYVPGVSIETYGPDPKGYDWIFMRGFNAQSTSSYQNGLRQLSNSYTFFRTDPYELDSIEVLRGPVSSLYGQSDAGGLVNRVTKKPQAEASHEASVEYGSFNRKQIGVDLTGPVNEDKTLLYRLVGVVRKGNTQFEYSNGDEVKDDRYMIAPSLTWAPDADTSLTVSGQLLRDDSGGSVLPATISSLYPNYPNILVGDPDFNRSVQKQGSIGYEFEHHINDTWTVKQNLRYGQVSFLLDNVLALGLGPTGITRQARRFDENMSGLVVDNQAIAEFETGNISHQALFGLDYSYSDSDVTQYRDPAPTLNPFNPSYGIPISVPTTVTQSYRQKYNQTGLYAQDQIKFNDNWIVTLGGRYDWLDLNSHNRLDSSDTDQSIGKFSGRAGITYVTPWGIAPYVSYSESFVPNLGADNSGNTFDPSEGRQWEVGVKYQPKEIDALFTLAWFDIVKSNVVSYSYIDGPQATGEVHSRGLELEGKVDLSYGWDFVGSYTYTKAEITEDAAAFIGKQVTMVPEHQASAWLNYTFNSGMLEGLSLGSGVRYVGASYGDKANTIKVDGRTLVDAGVSYKYKDMTFQVNATNLFDKKYFTTCEDAFSCYEGDRRSVIGRVKVSF</sequence>
<evidence type="ECO:0000313" key="20">
    <source>
        <dbReference type="EMBL" id="OYR25593.1"/>
    </source>
</evidence>
<reference evidence="19 22" key="2">
    <citation type="submission" date="2019-09" db="EMBL/GenBank/DDBJ databases">
        <title>Taxonomic organization of the family Brucellaceae based on a phylogenomic approach.</title>
        <authorList>
            <person name="Leclercq S."/>
            <person name="Cloeckaert A."/>
            <person name="Zygmunt M.S."/>
        </authorList>
    </citation>
    <scope>NUCLEOTIDE SEQUENCE [LARGE SCALE GENOMIC DNA]</scope>
    <source>
        <strain evidence="19 22">LUP23</strain>
    </source>
</reference>
<dbReference type="GO" id="GO:0015344">
    <property type="term" value="F:siderophore uptake transmembrane transporter activity"/>
    <property type="evidence" value="ECO:0007669"/>
    <property type="project" value="TreeGrafter"/>
</dbReference>
<dbReference type="Gene3D" id="2.40.170.20">
    <property type="entry name" value="TonB-dependent receptor, beta-barrel domain"/>
    <property type="match status" value="1"/>
</dbReference>
<evidence type="ECO:0000259" key="18">
    <source>
        <dbReference type="SMART" id="SM00965"/>
    </source>
</evidence>
<dbReference type="InterPro" id="IPR037066">
    <property type="entry name" value="Plug_dom_sf"/>
</dbReference>
<dbReference type="FunFam" id="2.170.130.10:FF:000001">
    <property type="entry name" value="Catecholate siderophore TonB-dependent receptor"/>
    <property type="match status" value="1"/>
</dbReference>
<dbReference type="Pfam" id="PF00593">
    <property type="entry name" value="TonB_dep_Rec_b-barrel"/>
    <property type="match status" value="1"/>
</dbReference>
<evidence type="ECO:0000256" key="8">
    <source>
        <dbReference type="ARBA" id="ARBA00022729"/>
    </source>
</evidence>
<gene>
    <name evidence="20" type="ORF">CES86_4271</name>
    <name evidence="19" type="ORF">F9L03_12070</name>
</gene>
<keyword evidence="7 15" id="KW-0812">Transmembrane</keyword>
<keyword evidence="10" id="KW-0406">Ion transport</keyword>
<dbReference type="Proteomes" id="UP000216363">
    <property type="component" value="Unassembled WGS sequence"/>
</dbReference>
<evidence type="ECO:0000313" key="22">
    <source>
        <dbReference type="Proteomes" id="UP000435957"/>
    </source>
</evidence>
<dbReference type="PANTHER" id="PTHR32552">
    <property type="entry name" value="FERRICHROME IRON RECEPTOR-RELATED"/>
    <property type="match status" value="1"/>
</dbReference>
<dbReference type="FunFam" id="2.40.170.20:FF:000005">
    <property type="entry name" value="TonB-dependent siderophore receptor"/>
    <property type="match status" value="1"/>
</dbReference>
<keyword evidence="5 15" id="KW-1134">Transmembrane beta strand</keyword>
<dbReference type="InterPro" id="IPR012910">
    <property type="entry name" value="Plug_dom"/>
</dbReference>
<dbReference type="EMBL" id="NNRN01000057">
    <property type="protein sequence ID" value="OYR25593.1"/>
    <property type="molecule type" value="Genomic_DNA"/>
</dbReference>
<dbReference type="SMART" id="SM00965">
    <property type="entry name" value="STN"/>
    <property type="match status" value="1"/>
</dbReference>
<evidence type="ECO:0000256" key="2">
    <source>
        <dbReference type="ARBA" id="ARBA00009810"/>
    </source>
</evidence>
<comment type="similarity">
    <text evidence="2 15 16">Belongs to the TonB-dependent receptor family.</text>
</comment>
<dbReference type="Proteomes" id="UP000435957">
    <property type="component" value="Unassembled WGS sequence"/>
</dbReference>
<dbReference type="NCBIfam" id="TIGR01783">
    <property type="entry name" value="TonB-siderophor"/>
    <property type="match status" value="1"/>
</dbReference>
<comment type="subcellular location">
    <subcellularLocation>
        <location evidence="1 15">Cell outer membrane</location>
        <topology evidence="1 15">Multi-pass membrane protein</topology>
    </subcellularLocation>
</comment>
<keyword evidence="12 15" id="KW-0472">Membrane</keyword>
<dbReference type="RefSeq" id="WP_029928611.1">
    <property type="nucleotide sequence ID" value="NZ_JBHEEP010000010.1"/>
</dbReference>
<evidence type="ECO:0000256" key="7">
    <source>
        <dbReference type="ARBA" id="ARBA00022692"/>
    </source>
</evidence>
<evidence type="ECO:0000256" key="14">
    <source>
        <dbReference type="ARBA" id="ARBA00023237"/>
    </source>
</evidence>
<reference evidence="20 21" key="1">
    <citation type="submission" date="2017-07" db="EMBL/GenBank/DDBJ databases">
        <title>Draft genome of Ochrobactrum lupini type strain LUP21.</title>
        <authorList>
            <person name="Krzyzanowska D.M."/>
            <person name="Jafra S."/>
        </authorList>
    </citation>
    <scope>NUCLEOTIDE SEQUENCE [LARGE SCALE GENOMIC DNA]</scope>
    <source>
        <strain evidence="20 21">LUP21</strain>
    </source>
</reference>
<evidence type="ECO:0000256" key="3">
    <source>
        <dbReference type="ARBA" id="ARBA00021261"/>
    </source>
</evidence>
<evidence type="ECO:0000256" key="15">
    <source>
        <dbReference type="PROSITE-ProRule" id="PRU01360"/>
    </source>
</evidence>
<dbReference type="CDD" id="cd01347">
    <property type="entry name" value="ligand_gated_channel"/>
    <property type="match status" value="1"/>
</dbReference>
<evidence type="ECO:0000256" key="5">
    <source>
        <dbReference type="ARBA" id="ARBA00022452"/>
    </source>
</evidence>
<keyword evidence="14 15" id="KW-0998">Cell outer membrane</keyword>
<dbReference type="SUPFAM" id="SSF56935">
    <property type="entry name" value="Porins"/>
    <property type="match status" value="1"/>
</dbReference>
<keyword evidence="11 16" id="KW-0798">TonB box</keyword>
<feature type="domain" description="Secretin/TonB short N-terminal" evidence="18">
    <location>
        <begin position="81"/>
        <end position="131"/>
    </location>
</feature>
<evidence type="ECO:0000256" key="1">
    <source>
        <dbReference type="ARBA" id="ARBA00004571"/>
    </source>
</evidence>
<dbReference type="Pfam" id="PF07660">
    <property type="entry name" value="STN"/>
    <property type="match status" value="1"/>
</dbReference>
<organism evidence="20 21">
    <name type="scientific">Brucella lupini</name>
    <dbReference type="NCBI Taxonomy" id="255457"/>
    <lineage>
        <taxon>Bacteria</taxon>
        <taxon>Pseudomonadati</taxon>
        <taxon>Pseudomonadota</taxon>
        <taxon>Alphaproteobacteria</taxon>
        <taxon>Hyphomicrobiales</taxon>
        <taxon>Brucellaceae</taxon>
        <taxon>Brucella/Ochrobactrum group</taxon>
        <taxon>Brucella</taxon>
    </lineage>
</organism>
<evidence type="ECO:0000256" key="4">
    <source>
        <dbReference type="ARBA" id="ARBA00022448"/>
    </source>
</evidence>
<dbReference type="PROSITE" id="PS52016">
    <property type="entry name" value="TONB_DEPENDENT_REC_3"/>
    <property type="match status" value="1"/>
</dbReference>
<evidence type="ECO:0000256" key="11">
    <source>
        <dbReference type="ARBA" id="ARBA00023077"/>
    </source>
</evidence>
<dbReference type="InterPro" id="IPR000531">
    <property type="entry name" value="Beta-barrel_TonB"/>
</dbReference>
<dbReference type="InterPro" id="IPR036942">
    <property type="entry name" value="Beta-barrel_TonB_sf"/>
</dbReference>
<proteinExistence type="inferred from homology"/>
<dbReference type="AlphaFoldDB" id="A0A256GEP8"/>
<feature type="chain" id="PRO_5044571250" description="Heme transporter BhuA" evidence="17">
    <location>
        <begin position="49"/>
        <end position="817"/>
    </location>
</feature>
<evidence type="ECO:0000256" key="6">
    <source>
        <dbReference type="ARBA" id="ARBA00022496"/>
    </source>
</evidence>
<keyword evidence="4 15" id="KW-0813">Transport</keyword>
<keyword evidence="6" id="KW-0410">Iron transport</keyword>
<dbReference type="Gene3D" id="3.55.50.30">
    <property type="match status" value="1"/>
</dbReference>